<evidence type="ECO:0000313" key="4">
    <source>
        <dbReference type="Proteomes" id="UP000198418"/>
    </source>
</evidence>
<dbReference type="AlphaFoldDB" id="A0A212S9Q4"/>
<evidence type="ECO:0000256" key="2">
    <source>
        <dbReference type="SAM" id="SignalP"/>
    </source>
</evidence>
<feature type="chain" id="PRO_5013256508" evidence="2">
    <location>
        <begin position="25"/>
        <end position="150"/>
    </location>
</feature>
<name>A0A212S9Q4_RHOAC</name>
<dbReference type="RefSeq" id="WP_244593305.1">
    <property type="nucleotide sequence ID" value="NZ_FYDG01000017.1"/>
</dbReference>
<organism evidence="3 4">
    <name type="scientific">Rhodoblastus acidophilus</name>
    <name type="common">Rhodopseudomonas acidophila</name>
    <dbReference type="NCBI Taxonomy" id="1074"/>
    <lineage>
        <taxon>Bacteria</taxon>
        <taxon>Pseudomonadati</taxon>
        <taxon>Pseudomonadota</taxon>
        <taxon>Alphaproteobacteria</taxon>
        <taxon>Hyphomicrobiales</taxon>
        <taxon>Rhodoblastaceae</taxon>
        <taxon>Rhodoblastus</taxon>
    </lineage>
</organism>
<reference evidence="4" key="1">
    <citation type="submission" date="2017-06" db="EMBL/GenBank/DDBJ databases">
        <authorList>
            <person name="Varghese N."/>
            <person name="Submissions S."/>
        </authorList>
    </citation>
    <scope>NUCLEOTIDE SEQUENCE [LARGE SCALE GENOMIC DNA]</scope>
    <source>
        <strain evidence="4">DSM 137</strain>
    </source>
</reference>
<feature type="region of interest" description="Disordered" evidence="1">
    <location>
        <begin position="41"/>
        <end position="150"/>
    </location>
</feature>
<dbReference type="Proteomes" id="UP000198418">
    <property type="component" value="Unassembled WGS sequence"/>
</dbReference>
<feature type="compositionally biased region" description="Low complexity" evidence="1">
    <location>
        <begin position="49"/>
        <end position="61"/>
    </location>
</feature>
<evidence type="ECO:0000256" key="1">
    <source>
        <dbReference type="SAM" id="MobiDB-lite"/>
    </source>
</evidence>
<keyword evidence="4" id="KW-1185">Reference proteome</keyword>
<dbReference type="EMBL" id="FYDG01000017">
    <property type="protein sequence ID" value="SNB81975.1"/>
    <property type="molecule type" value="Genomic_DNA"/>
</dbReference>
<keyword evidence="2" id="KW-0732">Signal</keyword>
<gene>
    <name evidence="3" type="ORF">SAMN06265338_11732</name>
</gene>
<evidence type="ECO:0000313" key="3">
    <source>
        <dbReference type="EMBL" id="SNB81975.1"/>
    </source>
</evidence>
<sequence>MGRSRTMIRSLLCAGLSLSVCLLAARGWAQVVVPEVQVEGAAPGRSETAADAAAASGRSDALPSRRVGAATAYDASGDGDLPSVDAPAIARSPAANLPGGAKASPCRRSCTSSATVTATPRTGSRLTATPPPICGSPIASRSILARSKPA</sequence>
<accession>A0A212S9Q4</accession>
<protein>
    <submittedName>
        <fullName evidence="3">Uncharacterized protein</fullName>
    </submittedName>
</protein>
<feature type="signal peptide" evidence="2">
    <location>
        <begin position="1"/>
        <end position="24"/>
    </location>
</feature>
<feature type="compositionally biased region" description="Polar residues" evidence="1">
    <location>
        <begin position="109"/>
        <end position="127"/>
    </location>
</feature>
<proteinExistence type="predicted"/>